<name>A0A1G2N330_9BACT</name>
<feature type="domain" description="Transglycosylase SLT" evidence="5">
    <location>
        <begin position="25"/>
        <end position="103"/>
    </location>
</feature>
<evidence type="ECO:0000256" key="2">
    <source>
        <dbReference type="ARBA" id="ARBA00022801"/>
    </source>
</evidence>
<reference evidence="6 7" key="1">
    <citation type="journal article" date="2016" name="Nat. Commun.">
        <title>Thousands of microbial genomes shed light on interconnected biogeochemical processes in an aquifer system.</title>
        <authorList>
            <person name="Anantharaman K."/>
            <person name="Brown C.T."/>
            <person name="Hug L.A."/>
            <person name="Sharon I."/>
            <person name="Castelle C.J."/>
            <person name="Probst A.J."/>
            <person name="Thomas B.C."/>
            <person name="Singh A."/>
            <person name="Wilkins M.J."/>
            <person name="Karaoz U."/>
            <person name="Brodie E.L."/>
            <person name="Williams K.H."/>
            <person name="Hubbard S.S."/>
            <person name="Banfield J.F."/>
        </authorList>
    </citation>
    <scope>NUCLEOTIDE SEQUENCE [LARGE SCALE GENOMIC DNA]</scope>
</reference>
<dbReference type="PROSITE" id="PS51909">
    <property type="entry name" value="LYSOZYME_I"/>
    <property type="match status" value="1"/>
</dbReference>
<comment type="caution">
    <text evidence="6">The sequence shown here is derived from an EMBL/GenBank/DDBJ whole genome shotgun (WGS) entry which is preliminary data.</text>
</comment>
<dbReference type="InterPro" id="IPR008597">
    <property type="entry name" value="Invert_lysozyme"/>
</dbReference>
<proteinExistence type="predicted"/>
<gene>
    <name evidence="6" type="ORF">A3F51_03600</name>
</gene>
<evidence type="ECO:0000313" key="7">
    <source>
        <dbReference type="Proteomes" id="UP000178089"/>
    </source>
</evidence>
<evidence type="ECO:0000256" key="4">
    <source>
        <dbReference type="SAM" id="SignalP"/>
    </source>
</evidence>
<evidence type="ECO:0000313" key="6">
    <source>
        <dbReference type="EMBL" id="OHA29779.1"/>
    </source>
</evidence>
<dbReference type="GO" id="GO:0003796">
    <property type="term" value="F:lysozyme activity"/>
    <property type="evidence" value="ECO:0007669"/>
    <property type="project" value="InterPro"/>
</dbReference>
<dbReference type="InterPro" id="IPR023346">
    <property type="entry name" value="Lysozyme-like_dom_sf"/>
</dbReference>
<keyword evidence="3" id="KW-0326">Glycosidase</keyword>
<accession>A0A1G2N330</accession>
<keyword evidence="1" id="KW-0929">Antimicrobial</keyword>
<dbReference type="Pfam" id="PF01464">
    <property type="entry name" value="SLT"/>
    <property type="match status" value="1"/>
</dbReference>
<dbReference type="Proteomes" id="UP000178089">
    <property type="component" value="Unassembled WGS sequence"/>
</dbReference>
<feature type="chain" id="PRO_5009583739" description="Transglycosylase SLT domain-containing protein" evidence="4">
    <location>
        <begin position="21"/>
        <end position="146"/>
    </location>
</feature>
<feature type="signal peptide" evidence="4">
    <location>
        <begin position="1"/>
        <end position="20"/>
    </location>
</feature>
<dbReference type="AlphaFoldDB" id="A0A1G2N330"/>
<protein>
    <recommendedName>
        <fullName evidence="5">Transglycosylase SLT domain-containing protein</fullName>
    </recommendedName>
</protein>
<keyword evidence="4" id="KW-0732">Signal</keyword>
<dbReference type="EMBL" id="MHRT01000001">
    <property type="protein sequence ID" value="OHA29779.1"/>
    <property type="molecule type" value="Genomic_DNA"/>
</dbReference>
<dbReference type="InterPro" id="IPR008258">
    <property type="entry name" value="Transglycosylase_SLT_dom_1"/>
</dbReference>
<organism evidence="6 7">
    <name type="scientific">Candidatus Taylorbacteria bacterium RIFCSPHIGHO2_12_FULL_45_16</name>
    <dbReference type="NCBI Taxonomy" id="1802315"/>
    <lineage>
        <taxon>Bacteria</taxon>
        <taxon>Candidatus Tayloriibacteriota</taxon>
    </lineage>
</organism>
<dbReference type="STRING" id="1802315.A3F51_03600"/>
<evidence type="ECO:0000256" key="1">
    <source>
        <dbReference type="ARBA" id="ARBA00022529"/>
    </source>
</evidence>
<evidence type="ECO:0000256" key="3">
    <source>
        <dbReference type="ARBA" id="ARBA00023295"/>
    </source>
</evidence>
<dbReference type="Gene3D" id="1.10.530.10">
    <property type="match status" value="1"/>
</dbReference>
<evidence type="ECO:0000259" key="5">
    <source>
        <dbReference type="Pfam" id="PF01464"/>
    </source>
</evidence>
<dbReference type="SUPFAM" id="SSF53955">
    <property type="entry name" value="Lysozyme-like"/>
    <property type="match status" value="1"/>
</dbReference>
<keyword evidence="2" id="KW-0378">Hydrolase</keyword>
<sequence length="146" mass="16379">MKRVLVVVLLVAIMNVTANCAPASKAPSVNRLIAALIEVESHGNDQAIGDKHMKEKAYGALQIRKPCVLDVNQRLGTKHRPEDMLGNRSLSVKVCRTYLERYANRKALGREPTLEDLARIWNGGPMGWRKQSTLGYWSKVEKALER</sequence>